<evidence type="ECO:0000313" key="2">
    <source>
        <dbReference type="Proteomes" id="UP000054166"/>
    </source>
</evidence>
<gene>
    <name evidence="1" type="ORF">PILCRDRAFT_725075</name>
</gene>
<reference evidence="1 2" key="1">
    <citation type="submission" date="2014-04" db="EMBL/GenBank/DDBJ databases">
        <authorList>
            <consortium name="DOE Joint Genome Institute"/>
            <person name="Kuo A."/>
            <person name="Tarkka M."/>
            <person name="Buscot F."/>
            <person name="Kohler A."/>
            <person name="Nagy L.G."/>
            <person name="Floudas D."/>
            <person name="Copeland A."/>
            <person name="Barry K.W."/>
            <person name="Cichocki N."/>
            <person name="Veneault-Fourrey C."/>
            <person name="LaButti K."/>
            <person name="Lindquist E.A."/>
            <person name="Lipzen A."/>
            <person name="Lundell T."/>
            <person name="Morin E."/>
            <person name="Murat C."/>
            <person name="Sun H."/>
            <person name="Tunlid A."/>
            <person name="Henrissat B."/>
            <person name="Grigoriev I.V."/>
            <person name="Hibbett D.S."/>
            <person name="Martin F."/>
            <person name="Nordberg H.P."/>
            <person name="Cantor M.N."/>
            <person name="Hua S.X."/>
        </authorList>
    </citation>
    <scope>NUCLEOTIDE SEQUENCE [LARGE SCALE GENOMIC DNA]</scope>
    <source>
        <strain evidence="1 2">F 1598</strain>
    </source>
</reference>
<organism evidence="1 2">
    <name type="scientific">Piloderma croceum (strain F 1598)</name>
    <dbReference type="NCBI Taxonomy" id="765440"/>
    <lineage>
        <taxon>Eukaryota</taxon>
        <taxon>Fungi</taxon>
        <taxon>Dikarya</taxon>
        <taxon>Basidiomycota</taxon>
        <taxon>Agaricomycotina</taxon>
        <taxon>Agaricomycetes</taxon>
        <taxon>Agaricomycetidae</taxon>
        <taxon>Atheliales</taxon>
        <taxon>Atheliaceae</taxon>
        <taxon>Piloderma</taxon>
    </lineage>
</organism>
<reference evidence="2" key="2">
    <citation type="submission" date="2015-01" db="EMBL/GenBank/DDBJ databases">
        <title>Evolutionary Origins and Diversification of the Mycorrhizal Mutualists.</title>
        <authorList>
            <consortium name="DOE Joint Genome Institute"/>
            <consortium name="Mycorrhizal Genomics Consortium"/>
            <person name="Kohler A."/>
            <person name="Kuo A."/>
            <person name="Nagy L.G."/>
            <person name="Floudas D."/>
            <person name="Copeland A."/>
            <person name="Barry K.W."/>
            <person name="Cichocki N."/>
            <person name="Veneault-Fourrey C."/>
            <person name="LaButti K."/>
            <person name="Lindquist E.A."/>
            <person name="Lipzen A."/>
            <person name="Lundell T."/>
            <person name="Morin E."/>
            <person name="Murat C."/>
            <person name="Riley R."/>
            <person name="Ohm R."/>
            <person name="Sun H."/>
            <person name="Tunlid A."/>
            <person name="Henrissat B."/>
            <person name="Grigoriev I.V."/>
            <person name="Hibbett D.S."/>
            <person name="Martin F."/>
        </authorList>
    </citation>
    <scope>NUCLEOTIDE SEQUENCE [LARGE SCALE GENOMIC DNA]</scope>
    <source>
        <strain evidence="2">F 1598</strain>
    </source>
</reference>
<sequence length="72" mass="7650">MSSIVTSVSSSETGIVTVCFLLFFEAGILSASGPDIPLDSSADTGGVFLGFKINTSGPFPQIRLLRRPRCHF</sequence>
<dbReference type="HOGENOM" id="CLU_2723099_0_0_1"/>
<name>A0A0C3F122_PILCF</name>
<dbReference type="Proteomes" id="UP000054166">
    <property type="component" value="Unassembled WGS sequence"/>
</dbReference>
<dbReference type="EMBL" id="KN833078">
    <property type="protein sequence ID" value="KIM73616.1"/>
    <property type="molecule type" value="Genomic_DNA"/>
</dbReference>
<protein>
    <submittedName>
        <fullName evidence="1">Uncharacterized protein</fullName>
    </submittedName>
</protein>
<dbReference type="InParanoid" id="A0A0C3F122"/>
<dbReference type="AlphaFoldDB" id="A0A0C3F122"/>
<evidence type="ECO:0000313" key="1">
    <source>
        <dbReference type="EMBL" id="KIM73616.1"/>
    </source>
</evidence>
<keyword evidence="2" id="KW-1185">Reference proteome</keyword>
<proteinExistence type="predicted"/>
<accession>A0A0C3F122</accession>